<dbReference type="InterPro" id="IPR036558">
    <property type="entry name" value="YqbG-like_sf"/>
</dbReference>
<evidence type="ECO:0000313" key="3">
    <source>
        <dbReference type="EMBL" id="WHM20924.1"/>
    </source>
</evidence>
<name>A0A0D1L8R4_BACIU</name>
<dbReference type="SUPFAM" id="SSF116915">
    <property type="entry name" value="Hypothetical protein YqbG"/>
    <property type="match status" value="1"/>
</dbReference>
<sequence>MLIEPTDVASYSVYDRVKNRPEELLAQDIIEAEAEAALITGHRFEDSLYDPLPGKVKLALVKLAQYFALVNSDESASSSYQSEKMGDYSYTVSGEGGIQRPEVYHLLEEFIKPGYVPESSRLKVRSL</sequence>
<evidence type="ECO:0000313" key="2">
    <source>
        <dbReference type="EMBL" id="WEY84109.1"/>
    </source>
</evidence>
<dbReference type="EMBL" id="CP125292">
    <property type="protein sequence ID" value="WHM20924.1"/>
    <property type="molecule type" value="Genomic_DNA"/>
</dbReference>
<evidence type="ECO:0000313" key="4">
    <source>
        <dbReference type="Proteomes" id="UP000032247"/>
    </source>
</evidence>
<dbReference type="Gene3D" id="1.10.3230.10">
    <property type="entry name" value="YqbG-like"/>
    <property type="match status" value="1"/>
</dbReference>
<organism evidence="1 4">
    <name type="scientific">Bacillus subtilis</name>
    <dbReference type="NCBI Taxonomy" id="1423"/>
    <lineage>
        <taxon>Bacteria</taxon>
        <taxon>Bacillati</taxon>
        <taxon>Bacillota</taxon>
        <taxon>Bacilli</taxon>
        <taxon>Bacillales</taxon>
        <taxon>Bacillaceae</taxon>
        <taxon>Bacillus</taxon>
    </lineage>
</organism>
<protein>
    <submittedName>
        <fullName evidence="2">DUF3199 family protein</fullName>
    </submittedName>
</protein>
<reference evidence="1 4" key="1">
    <citation type="submission" date="2014-12" db="EMBL/GenBank/DDBJ databases">
        <title>Comparative genome analysis of Bacillus coagulans HM-08, Clostridium butyricum HM-68, Bacillus subtilis HM-66 and Bacillus licheniformis BL-09.</title>
        <authorList>
            <person name="Zhang H."/>
        </authorList>
    </citation>
    <scope>NUCLEOTIDE SEQUENCE [LARGE SCALE GENOMIC DNA]</scope>
    <source>
        <strain evidence="1 4">HM-66</strain>
    </source>
</reference>
<dbReference type="RefSeq" id="WP_021479474.1">
    <property type="nucleotide sequence ID" value="NZ_BSEE01000002.1"/>
</dbReference>
<dbReference type="EMBL" id="JXBC01000002">
    <property type="protein sequence ID" value="KIU12226.1"/>
    <property type="molecule type" value="Genomic_DNA"/>
</dbReference>
<proteinExistence type="predicted"/>
<gene>
    <name evidence="2" type="primary">ykzL</name>
    <name evidence="2" type="ORF">P5633_17475</name>
    <name evidence="3" type="ORF">QL281_19410</name>
    <name evidence="1" type="ORF">SC09_Contig19orf00637</name>
</gene>
<dbReference type="Proteomes" id="UP001214898">
    <property type="component" value="Chromosome"/>
</dbReference>
<dbReference type="STRING" id="483913.AN935_06550"/>
<dbReference type="CDD" id="cd08053">
    <property type="entry name" value="Yqbg"/>
    <property type="match status" value="1"/>
</dbReference>
<dbReference type="InterPro" id="IPR013514">
    <property type="entry name" value="DUF3199_YqbG"/>
</dbReference>
<dbReference type="Proteomes" id="UP001229422">
    <property type="component" value="Chromosome"/>
</dbReference>
<dbReference type="PATRIC" id="fig|1423.134.peg.3317"/>
<accession>A0A0D1L8R4</accession>
<dbReference type="Proteomes" id="UP000032247">
    <property type="component" value="Unassembled WGS sequence"/>
</dbReference>
<evidence type="ECO:0000313" key="1">
    <source>
        <dbReference type="EMBL" id="KIU12226.1"/>
    </source>
</evidence>
<dbReference type="Pfam" id="PF11436">
    <property type="entry name" value="DUF3199"/>
    <property type="match status" value="1"/>
</dbReference>
<reference evidence="2" key="2">
    <citation type="submission" date="2023-03" db="EMBL/GenBank/DDBJ databases">
        <title>Complete genome sequences of 52 Bacillus and Priestia strains isolated from West-African fermentations and 26 reference strains from the DSMZ collection.</title>
        <authorList>
            <person name="Wiedenbein E.S."/>
            <person name="Canoy T.S."/>
            <person name="Hui Y."/>
            <person name="Parkouda C."/>
            <person name="Dawende C."/>
            <person name="Ametefe E."/>
            <person name="Jespersen L."/>
            <person name="Nielsen D.S."/>
        </authorList>
    </citation>
    <scope>NUCLEOTIDE SEQUENCE</scope>
    <source>
        <strain evidence="2">PRO56</strain>
    </source>
</reference>
<dbReference type="AlphaFoldDB" id="A0A0D1L8R4"/>
<dbReference type="EMBL" id="CP120576">
    <property type="protein sequence ID" value="WEY84109.1"/>
    <property type="molecule type" value="Genomic_DNA"/>
</dbReference>
<reference evidence="3" key="3">
    <citation type="submission" date="2023-05" db="EMBL/GenBank/DDBJ databases">
        <title>Complete genome sequence of Bacillus subtilis SRCM117797 isolated from Soybean paste.</title>
        <authorList>
            <person name="Abraha H.B."/>
            <person name="Kim K.-P."/>
            <person name="Ryu M.-S."/>
            <person name="Jeong D.-Y."/>
        </authorList>
    </citation>
    <scope>NUCLEOTIDE SEQUENCE</scope>
    <source>
        <strain evidence="3">SRCM117797</strain>
    </source>
</reference>